<evidence type="ECO:0000259" key="5">
    <source>
        <dbReference type="PROSITE" id="PS51935"/>
    </source>
</evidence>
<evidence type="ECO:0000256" key="2">
    <source>
        <dbReference type="ARBA" id="ARBA00022670"/>
    </source>
</evidence>
<dbReference type="InterPro" id="IPR038765">
    <property type="entry name" value="Papain-like_cys_pep_sf"/>
</dbReference>
<dbReference type="SUPFAM" id="SSF54001">
    <property type="entry name" value="Cysteine proteinases"/>
    <property type="match status" value="1"/>
</dbReference>
<protein>
    <submittedName>
        <fullName evidence="6">Unannotated protein</fullName>
    </submittedName>
</protein>
<dbReference type="GO" id="GO:0008234">
    <property type="term" value="F:cysteine-type peptidase activity"/>
    <property type="evidence" value="ECO:0007669"/>
    <property type="project" value="UniProtKB-KW"/>
</dbReference>
<accession>A0A6J6NBF2</accession>
<dbReference type="GO" id="GO:0006508">
    <property type="term" value="P:proteolysis"/>
    <property type="evidence" value="ECO:0007669"/>
    <property type="project" value="UniProtKB-KW"/>
</dbReference>
<evidence type="ECO:0000256" key="3">
    <source>
        <dbReference type="ARBA" id="ARBA00022801"/>
    </source>
</evidence>
<dbReference type="InterPro" id="IPR000064">
    <property type="entry name" value="NLP_P60_dom"/>
</dbReference>
<keyword evidence="2" id="KW-0645">Protease</keyword>
<keyword evidence="4" id="KW-0788">Thiol protease</keyword>
<evidence type="ECO:0000313" key="6">
    <source>
        <dbReference type="EMBL" id="CAB4683542.1"/>
    </source>
</evidence>
<keyword evidence="3" id="KW-0378">Hydrolase</keyword>
<proteinExistence type="inferred from homology"/>
<organism evidence="6">
    <name type="scientific">freshwater metagenome</name>
    <dbReference type="NCBI Taxonomy" id="449393"/>
    <lineage>
        <taxon>unclassified sequences</taxon>
        <taxon>metagenomes</taxon>
        <taxon>ecological metagenomes</taxon>
    </lineage>
</organism>
<comment type="similarity">
    <text evidence="1">Belongs to the peptidase C40 family.</text>
</comment>
<dbReference type="PANTHER" id="PTHR47053">
    <property type="entry name" value="MUREIN DD-ENDOPEPTIDASE MEPH-RELATED"/>
    <property type="match status" value="1"/>
</dbReference>
<feature type="domain" description="NlpC/P60" evidence="5">
    <location>
        <begin position="84"/>
        <end position="205"/>
    </location>
</feature>
<dbReference type="AlphaFoldDB" id="A0A6J6NBF2"/>
<name>A0A6J6NBF2_9ZZZZ</name>
<gene>
    <name evidence="6" type="ORF">UFOPK2310_01386</name>
</gene>
<dbReference type="Pfam" id="PF00877">
    <property type="entry name" value="NLPC_P60"/>
    <property type="match status" value="1"/>
</dbReference>
<dbReference type="EMBL" id="CAEZWW010000204">
    <property type="protein sequence ID" value="CAB4683542.1"/>
    <property type="molecule type" value="Genomic_DNA"/>
</dbReference>
<dbReference type="PROSITE" id="PS51935">
    <property type="entry name" value="NLPC_P60"/>
    <property type="match status" value="1"/>
</dbReference>
<dbReference type="PANTHER" id="PTHR47053:SF1">
    <property type="entry name" value="MUREIN DD-ENDOPEPTIDASE MEPH-RELATED"/>
    <property type="match status" value="1"/>
</dbReference>
<sequence>MHAHLKTLNISVAAALLISVLSISPSGATPISNDSTLSAFPNTSNVSQPLSVVELPVPTMARVLDHLAAMPVLTPRQRKVARVAELRKRIAILGRKQVGDTYRAGSSGPNAFDCSGLTRYVFKQVTGLDLPHYSGAQYKMARKISRKNAQPGDLVFYLRGSAHHVGLYLGNGKMVHAVGRGKKVRIQPIFGPWYSRHFTGLGRVLPA</sequence>
<dbReference type="InterPro" id="IPR051202">
    <property type="entry name" value="Peptidase_C40"/>
</dbReference>
<evidence type="ECO:0000256" key="4">
    <source>
        <dbReference type="ARBA" id="ARBA00022807"/>
    </source>
</evidence>
<evidence type="ECO:0000256" key="1">
    <source>
        <dbReference type="ARBA" id="ARBA00007074"/>
    </source>
</evidence>
<reference evidence="6" key="1">
    <citation type="submission" date="2020-05" db="EMBL/GenBank/DDBJ databases">
        <authorList>
            <person name="Chiriac C."/>
            <person name="Salcher M."/>
            <person name="Ghai R."/>
            <person name="Kavagutti S V."/>
        </authorList>
    </citation>
    <scope>NUCLEOTIDE SEQUENCE</scope>
</reference>
<dbReference type="Gene3D" id="3.90.1720.10">
    <property type="entry name" value="endopeptidase domain like (from Nostoc punctiforme)"/>
    <property type="match status" value="1"/>
</dbReference>